<organism evidence="6 7">
    <name type="scientific">Candidatus Cryosericum terrychapinii</name>
    <dbReference type="NCBI Taxonomy" id="2290919"/>
    <lineage>
        <taxon>Bacteria</taxon>
        <taxon>Pseudomonadati</taxon>
        <taxon>Caldisericota/Cryosericota group</taxon>
        <taxon>Candidatus Cryosericota</taxon>
        <taxon>Candidatus Cryosericia</taxon>
        <taxon>Candidatus Cryosericales</taxon>
        <taxon>Candidatus Cryosericaceae</taxon>
        <taxon>Candidatus Cryosericum</taxon>
    </lineage>
</organism>
<gene>
    <name evidence="4" type="primary">rpsO</name>
    <name evidence="6" type="ORF">SMC7_02585</name>
</gene>
<dbReference type="SMART" id="SM01387">
    <property type="entry name" value="Ribosomal_S15"/>
    <property type="match status" value="1"/>
</dbReference>
<keyword evidence="1 4" id="KW-0689">Ribosomal protein</keyword>
<dbReference type="GO" id="GO:0006412">
    <property type="term" value="P:translation"/>
    <property type="evidence" value="ECO:0007669"/>
    <property type="project" value="UniProtKB-UniRule"/>
</dbReference>
<dbReference type="GO" id="GO:0019843">
    <property type="term" value="F:rRNA binding"/>
    <property type="evidence" value="ECO:0007669"/>
    <property type="project" value="UniProtKB-UniRule"/>
</dbReference>
<dbReference type="InterPro" id="IPR009068">
    <property type="entry name" value="uS15_NS1_RNA-bd_sf"/>
</dbReference>
<proteinExistence type="inferred from homology"/>
<evidence type="ECO:0000256" key="1">
    <source>
        <dbReference type="ARBA" id="ARBA00022980"/>
    </source>
</evidence>
<evidence type="ECO:0000256" key="5">
    <source>
        <dbReference type="RuleBase" id="RU003919"/>
    </source>
</evidence>
<comment type="function">
    <text evidence="4">Forms an intersubunit bridge (bridge B4) with the 23S rRNA of the 50S subunit in the ribosome.</text>
</comment>
<dbReference type="NCBIfam" id="TIGR00952">
    <property type="entry name" value="S15_bact"/>
    <property type="match status" value="1"/>
</dbReference>
<dbReference type="PANTHER" id="PTHR23321">
    <property type="entry name" value="RIBOSOMAL PROTEIN S15, BACTERIAL AND ORGANELLAR"/>
    <property type="match status" value="1"/>
</dbReference>
<dbReference type="EMBL" id="QXIS01000014">
    <property type="protein sequence ID" value="RIE06377.1"/>
    <property type="molecule type" value="Genomic_DNA"/>
</dbReference>
<dbReference type="AlphaFoldDB" id="A0A398D2F1"/>
<dbReference type="GO" id="GO:0003735">
    <property type="term" value="F:structural constituent of ribosome"/>
    <property type="evidence" value="ECO:0007669"/>
    <property type="project" value="InterPro"/>
</dbReference>
<dbReference type="RefSeq" id="WP_119088821.1">
    <property type="nucleotide sequence ID" value="NZ_QXIS01000014.1"/>
</dbReference>
<evidence type="ECO:0000256" key="4">
    <source>
        <dbReference type="HAMAP-Rule" id="MF_01343"/>
    </source>
</evidence>
<evidence type="ECO:0000313" key="7">
    <source>
        <dbReference type="Proteomes" id="UP000266328"/>
    </source>
</evidence>
<dbReference type="Pfam" id="PF00312">
    <property type="entry name" value="Ribosomal_S15"/>
    <property type="match status" value="1"/>
</dbReference>
<accession>A0A398D2F1</accession>
<dbReference type="Gene3D" id="1.10.287.10">
    <property type="entry name" value="S15/NS1, RNA-binding"/>
    <property type="match status" value="1"/>
</dbReference>
<dbReference type="PANTHER" id="PTHR23321:SF26">
    <property type="entry name" value="SMALL RIBOSOMAL SUBUNIT PROTEIN US15M"/>
    <property type="match status" value="1"/>
</dbReference>
<dbReference type="HAMAP" id="MF_01343_B">
    <property type="entry name" value="Ribosomal_uS15_B"/>
    <property type="match status" value="1"/>
</dbReference>
<dbReference type="InterPro" id="IPR005290">
    <property type="entry name" value="Ribosomal_uS15_bac-type"/>
</dbReference>
<keyword evidence="4" id="KW-0699">rRNA-binding</keyword>
<dbReference type="GO" id="GO:0022627">
    <property type="term" value="C:cytosolic small ribosomal subunit"/>
    <property type="evidence" value="ECO:0007669"/>
    <property type="project" value="TreeGrafter"/>
</dbReference>
<dbReference type="InterPro" id="IPR000589">
    <property type="entry name" value="Ribosomal_uS15"/>
</dbReference>
<protein>
    <recommendedName>
        <fullName evidence="4">Small ribosomal subunit protein uS15</fullName>
    </recommendedName>
</protein>
<comment type="caution">
    <text evidence="6">The sequence shown here is derived from an EMBL/GenBank/DDBJ whole genome shotgun (WGS) entry which is preliminary data.</text>
</comment>
<name>A0A398D2F1_9BACT</name>
<reference evidence="6 7" key="1">
    <citation type="submission" date="2018-09" db="EMBL/GenBank/DDBJ databases">
        <title>Discovery and Ecogenomic Context for Candidatus Cryosericales, a Global Caldiserica Order Active in Thawing Permafrost.</title>
        <authorList>
            <person name="Martinez M.A."/>
            <person name="Woodcroft B.J."/>
            <person name="Ignacio Espinoza J.C."/>
            <person name="Zayed A."/>
            <person name="Singleton C.M."/>
            <person name="Boyd J."/>
            <person name="Li Y.-F."/>
            <person name="Purvine S."/>
            <person name="Maughan H."/>
            <person name="Hodgkins S.B."/>
            <person name="Anderson D."/>
            <person name="Sederholm M."/>
            <person name="Temperton B."/>
            <person name="Saleska S.R."/>
            <person name="Tyson G.W."/>
            <person name="Rich V.I."/>
        </authorList>
    </citation>
    <scope>NUCLEOTIDE SEQUENCE [LARGE SCALE GENOMIC DNA]</scope>
    <source>
        <strain evidence="6 7">SMC7</strain>
    </source>
</reference>
<comment type="similarity">
    <text evidence="4 5">Belongs to the universal ribosomal protein uS15 family.</text>
</comment>
<dbReference type="Gene3D" id="6.10.250.3130">
    <property type="match status" value="1"/>
</dbReference>
<keyword evidence="2 4" id="KW-0687">Ribonucleoprotein</keyword>
<dbReference type="OrthoDB" id="9799262at2"/>
<dbReference type="CDD" id="cd00353">
    <property type="entry name" value="Ribosomal_S15p_S13e"/>
    <property type="match status" value="1"/>
</dbReference>
<keyword evidence="4" id="KW-0694">RNA-binding</keyword>
<sequence>MLTAEEKSKIIGEFKLSEDDTGSFEVQVAMLSKRILALTGHLQSHRKDFSSKRGLYKLVGERRRLLSSLRRVDEDRYASLIKRLGIRK</sequence>
<keyword evidence="7" id="KW-1185">Reference proteome</keyword>
<evidence type="ECO:0000256" key="3">
    <source>
        <dbReference type="ARBA" id="ARBA00064542"/>
    </source>
</evidence>
<evidence type="ECO:0000313" key="6">
    <source>
        <dbReference type="EMBL" id="RIE06377.1"/>
    </source>
</evidence>
<comment type="subunit">
    <text evidence="3 4">Part of the 30S ribosomal subunit. Forms a bridge to the 50S subunit in the 70S ribosome, contacting the 23S rRNA.</text>
</comment>
<dbReference type="SUPFAM" id="SSF47060">
    <property type="entry name" value="S15/NS1 RNA-binding domain"/>
    <property type="match status" value="1"/>
</dbReference>
<comment type="function">
    <text evidence="4">One of the primary rRNA binding proteins, it binds directly to 16S rRNA where it helps nucleate assembly of the platform of the 30S subunit by binding and bridging several RNA helices of the 16S rRNA.</text>
</comment>
<dbReference type="Proteomes" id="UP000266328">
    <property type="component" value="Unassembled WGS sequence"/>
</dbReference>
<evidence type="ECO:0000256" key="2">
    <source>
        <dbReference type="ARBA" id="ARBA00023274"/>
    </source>
</evidence>
<dbReference type="FunFam" id="1.10.287.10:FF:000002">
    <property type="entry name" value="30S ribosomal protein S15"/>
    <property type="match status" value="1"/>
</dbReference>